<dbReference type="SUPFAM" id="SSF53335">
    <property type="entry name" value="S-adenosyl-L-methionine-dependent methyltransferases"/>
    <property type="match status" value="1"/>
</dbReference>
<proteinExistence type="predicted"/>
<dbReference type="Gene3D" id="3.40.50.150">
    <property type="entry name" value="Vaccinia Virus protein VP39"/>
    <property type="match status" value="1"/>
</dbReference>
<dbReference type="Gene3D" id="1.10.150.350">
    <property type="match status" value="1"/>
</dbReference>
<evidence type="ECO:0000313" key="3">
    <source>
        <dbReference type="Proteomes" id="UP000665561"/>
    </source>
</evidence>
<dbReference type="Proteomes" id="UP000665561">
    <property type="component" value="Unassembled WGS sequence"/>
</dbReference>
<dbReference type="RefSeq" id="WP_161747220.1">
    <property type="nucleotide sequence ID" value="NZ_JAAAMV010000037.1"/>
</dbReference>
<dbReference type="GO" id="GO:0032259">
    <property type="term" value="P:methylation"/>
    <property type="evidence" value="ECO:0007669"/>
    <property type="project" value="UniProtKB-KW"/>
</dbReference>
<sequence length="292" mass="33129">MTAYEWDERIAYLRNTRWLFYNDDYLEFLVRGVWKIDKPVKLVDYGCGYGYLGLKLLPLLPEGSSYTGIDKGVRLLGEARELFSRLTYPSAFIEGDIETIEIAREYDIALSHAFLLHMTEPERILRKMRNSVVNGGRVICFEPHWIGCMANFALEGAAQSSIIPLGVLQKLYETDAARTSKDGNIGMRLPILMSQLGMKQVGCRMSDRVNFLDQHMDPEGKEALYFALREGGFAQEPADLVEMVARLRQRGLDEEEAAEQAEAERRLAEIFTSSSWLTGADNMMISFGIVED</sequence>
<dbReference type="InterPro" id="IPR029063">
    <property type="entry name" value="SAM-dependent_MTases_sf"/>
</dbReference>
<evidence type="ECO:0000313" key="2">
    <source>
        <dbReference type="EMBL" id="NBD28201.1"/>
    </source>
</evidence>
<dbReference type="Pfam" id="PF13847">
    <property type="entry name" value="Methyltransf_31"/>
    <property type="match status" value="1"/>
</dbReference>
<dbReference type="GO" id="GO:0008168">
    <property type="term" value="F:methyltransferase activity"/>
    <property type="evidence" value="ECO:0007669"/>
    <property type="project" value="UniProtKB-KW"/>
</dbReference>
<gene>
    <name evidence="2" type="ORF">GT019_30425</name>
</gene>
<accession>A0ABW9XZS6</accession>
<dbReference type="InterPro" id="IPR025714">
    <property type="entry name" value="Methyltranfer_dom"/>
</dbReference>
<organism evidence="2 3">
    <name type="scientific">Paenibacillus glycinis</name>
    <dbReference type="NCBI Taxonomy" id="2697035"/>
    <lineage>
        <taxon>Bacteria</taxon>
        <taxon>Bacillati</taxon>
        <taxon>Bacillota</taxon>
        <taxon>Bacilli</taxon>
        <taxon>Bacillales</taxon>
        <taxon>Paenibacillaceae</taxon>
        <taxon>Paenibacillus</taxon>
    </lineage>
</organism>
<dbReference type="CDD" id="cd02440">
    <property type="entry name" value="AdoMet_MTases"/>
    <property type="match status" value="1"/>
</dbReference>
<feature type="domain" description="Methyltransferase" evidence="1">
    <location>
        <begin position="37"/>
        <end position="141"/>
    </location>
</feature>
<protein>
    <submittedName>
        <fullName evidence="2">Methyltransferase domain-containing protein</fullName>
    </submittedName>
</protein>
<keyword evidence="3" id="KW-1185">Reference proteome</keyword>
<dbReference type="EMBL" id="JAAAMV010000037">
    <property type="protein sequence ID" value="NBD28201.1"/>
    <property type="molecule type" value="Genomic_DNA"/>
</dbReference>
<keyword evidence="2" id="KW-0489">Methyltransferase</keyword>
<name>A0ABW9XZS6_9BACL</name>
<keyword evidence="2" id="KW-0808">Transferase</keyword>
<comment type="caution">
    <text evidence="2">The sequence shown here is derived from an EMBL/GenBank/DDBJ whole genome shotgun (WGS) entry which is preliminary data.</text>
</comment>
<evidence type="ECO:0000259" key="1">
    <source>
        <dbReference type="Pfam" id="PF13847"/>
    </source>
</evidence>
<reference evidence="2 3" key="1">
    <citation type="submission" date="2020-01" db="EMBL/GenBank/DDBJ databases">
        <title>Paenibacillus soybeanensis sp. nov. isolated from the nodules of soybean (Glycine max(L.) Merr).</title>
        <authorList>
            <person name="Wang H."/>
        </authorList>
    </citation>
    <scope>NUCLEOTIDE SEQUENCE [LARGE SCALE GENOMIC DNA]</scope>
    <source>
        <strain evidence="2 3">T1</strain>
    </source>
</reference>